<organism evidence="1 2">
    <name type="scientific">Paramecium sonneborni</name>
    <dbReference type="NCBI Taxonomy" id="65129"/>
    <lineage>
        <taxon>Eukaryota</taxon>
        <taxon>Sar</taxon>
        <taxon>Alveolata</taxon>
        <taxon>Ciliophora</taxon>
        <taxon>Intramacronucleata</taxon>
        <taxon>Oligohymenophorea</taxon>
        <taxon>Peniculida</taxon>
        <taxon>Parameciidae</taxon>
        <taxon>Paramecium</taxon>
    </lineage>
</organism>
<dbReference type="AlphaFoldDB" id="A0A8S1MKI7"/>
<comment type="caution">
    <text evidence="1">The sequence shown here is derived from an EMBL/GenBank/DDBJ whole genome shotgun (WGS) entry which is preliminary data.</text>
</comment>
<name>A0A8S1MKI7_9CILI</name>
<reference evidence="1" key="1">
    <citation type="submission" date="2021-01" db="EMBL/GenBank/DDBJ databases">
        <authorList>
            <consortium name="Genoscope - CEA"/>
            <person name="William W."/>
        </authorList>
    </citation>
    <scope>NUCLEOTIDE SEQUENCE</scope>
</reference>
<dbReference type="EMBL" id="CAJJDN010000039">
    <property type="protein sequence ID" value="CAD8079572.1"/>
    <property type="molecule type" value="Genomic_DNA"/>
</dbReference>
<evidence type="ECO:0000313" key="1">
    <source>
        <dbReference type="EMBL" id="CAD8079572.1"/>
    </source>
</evidence>
<keyword evidence="2" id="KW-1185">Reference proteome</keyword>
<protein>
    <submittedName>
        <fullName evidence="1">Uncharacterized protein</fullName>
    </submittedName>
</protein>
<gene>
    <name evidence="1" type="ORF">PSON_ATCC_30995.1.T0390180</name>
</gene>
<sequence>MIFKFVLYQHNIITYSESSQDFYSAKSNNLLMFIKFKQNQQNIDLIQDSIEMANGTSISILVSILVQLNYQLIFTIKQDYYVTTQKNSMKFKKLSIYRFIINFQENLINLNVFFKPQESIKTLIDQENVNF</sequence>
<proteinExistence type="predicted"/>
<dbReference type="Proteomes" id="UP000692954">
    <property type="component" value="Unassembled WGS sequence"/>
</dbReference>
<evidence type="ECO:0000313" key="2">
    <source>
        <dbReference type="Proteomes" id="UP000692954"/>
    </source>
</evidence>
<accession>A0A8S1MKI7</accession>